<dbReference type="InterPro" id="IPR000160">
    <property type="entry name" value="GGDEF_dom"/>
</dbReference>
<feature type="domain" description="GGDEF" evidence="3">
    <location>
        <begin position="645"/>
        <end position="777"/>
    </location>
</feature>
<accession>A0A1H9BAR3</accession>
<sequence length="777" mass="88494">MTKQAKRVFQIIITSLMGLLIILFLIMSVRTADTTKEVTDKAIDKISYFYIEEIAKNRASFISNELDKKYNYVNNALDIISQKDLESPKALRNYLGNIRRLYNMDTFALVDENGLVYTSHSTCSGKTRYPFLAEKITKPIYSTVLNYGGEKQLFLAVPVSGLYFNNSKITACFVEININQLMRSMAYRYDDMETYVNLYYKNGESLTNSDFGKLPAGVNLLSTISSSENESKKIKKIINDFEAGGSGLVNINYGDEEAHLFYIPVKSTGWILTILVYETAINDQVGSNIESLMQQTRSHVFFIFALFFLLFIEFILIIRNASHFKIQQEKIVSQRTQLAYEKLNKETNAMQIIHSVLSSGPWTIEFDENGQITKCNWSETFRKLLGFDSEKEFPNTLEAWSDRLHKSDKNFVLKAFWDTVNDTTGNTVYDVEYRLLTKNNGWKWYHAAGNIIRSPDGKPQTYVGLFTDIDENKRNEINLMEQFNIVNALSRDYANILTINLTTRTVKPVKLGGYVPESFMENYSADSSYDTFFSEYIEHRVYSEDRAFMNEAIALDTIIQKLNESDEYSSSYRIDDKGELHFYEFKYMKLNSDTIIVGIMNIDKIVNDAKEKQKLIVLSETDRMTGLLNRVSGELKVEDNLKKGNGGLFILLDIDHFKSFNDTYGHGAGDKVIINVANCLKTAFREHDIVFRLGGDEFSAYAAEVHDKKIAEAIINRFIDNLKTIVIPEIGETAITASIGATIIKSGEPADFGDNYKLIDSGVYESKKIAGSCVTFK</sequence>
<dbReference type="Gene3D" id="3.30.70.270">
    <property type="match status" value="1"/>
</dbReference>
<evidence type="ECO:0000313" key="5">
    <source>
        <dbReference type="Proteomes" id="UP000182360"/>
    </source>
</evidence>
<dbReference type="RefSeq" id="WP_074640790.1">
    <property type="nucleotide sequence ID" value="NZ_FOFU01000001.1"/>
</dbReference>
<evidence type="ECO:0000313" key="4">
    <source>
        <dbReference type="EMBL" id="SEP85753.1"/>
    </source>
</evidence>
<dbReference type="PROSITE" id="PS50113">
    <property type="entry name" value="PAC"/>
    <property type="match status" value="1"/>
</dbReference>
<feature type="transmembrane region" description="Helical" evidence="1">
    <location>
        <begin position="7"/>
        <end position="27"/>
    </location>
</feature>
<dbReference type="Gene3D" id="3.30.450.20">
    <property type="entry name" value="PAS domain"/>
    <property type="match status" value="2"/>
</dbReference>
<dbReference type="InterPro" id="IPR013655">
    <property type="entry name" value="PAS_fold_3"/>
</dbReference>
<dbReference type="SMART" id="SM00267">
    <property type="entry name" value="GGDEF"/>
    <property type="match status" value="1"/>
</dbReference>
<dbReference type="InterPro" id="IPR052163">
    <property type="entry name" value="DGC-Regulatory_Protein"/>
</dbReference>
<organism evidence="4 5">
    <name type="scientific">Treponema bryantii</name>
    <dbReference type="NCBI Taxonomy" id="163"/>
    <lineage>
        <taxon>Bacteria</taxon>
        <taxon>Pseudomonadati</taxon>
        <taxon>Spirochaetota</taxon>
        <taxon>Spirochaetia</taxon>
        <taxon>Spirochaetales</taxon>
        <taxon>Treponemataceae</taxon>
        <taxon>Treponema</taxon>
    </lineage>
</organism>
<dbReference type="OrthoDB" id="9759607at2"/>
<dbReference type="AlphaFoldDB" id="A0A1H9BAR3"/>
<evidence type="ECO:0000256" key="1">
    <source>
        <dbReference type="SAM" id="Phobius"/>
    </source>
</evidence>
<dbReference type="CDD" id="cd01949">
    <property type="entry name" value="GGDEF"/>
    <property type="match status" value="1"/>
</dbReference>
<keyword evidence="1" id="KW-0812">Transmembrane</keyword>
<dbReference type="NCBIfam" id="TIGR00254">
    <property type="entry name" value="GGDEF"/>
    <property type="match status" value="1"/>
</dbReference>
<feature type="transmembrane region" description="Helical" evidence="1">
    <location>
        <begin position="300"/>
        <end position="318"/>
    </location>
</feature>
<dbReference type="InterPro" id="IPR035965">
    <property type="entry name" value="PAS-like_dom_sf"/>
</dbReference>
<dbReference type="CDD" id="cd00130">
    <property type="entry name" value="PAS"/>
    <property type="match status" value="1"/>
</dbReference>
<gene>
    <name evidence="4" type="ORF">SAMN04487977_101631</name>
</gene>
<dbReference type="SUPFAM" id="SSF55073">
    <property type="entry name" value="Nucleotide cyclase"/>
    <property type="match status" value="1"/>
</dbReference>
<keyword evidence="1" id="KW-0472">Membrane</keyword>
<proteinExistence type="predicted"/>
<dbReference type="InterPro" id="IPR000700">
    <property type="entry name" value="PAS-assoc_C"/>
</dbReference>
<reference evidence="4 5" key="1">
    <citation type="submission" date="2016-10" db="EMBL/GenBank/DDBJ databases">
        <authorList>
            <person name="de Groot N.N."/>
        </authorList>
    </citation>
    <scope>NUCLEOTIDE SEQUENCE [LARGE SCALE GENOMIC DNA]</scope>
    <source>
        <strain evidence="4 5">B25</strain>
    </source>
</reference>
<dbReference type="PANTHER" id="PTHR46663">
    <property type="entry name" value="DIGUANYLATE CYCLASE DGCT-RELATED"/>
    <property type="match status" value="1"/>
</dbReference>
<dbReference type="PANTHER" id="PTHR46663:SF3">
    <property type="entry name" value="SLL0267 PROTEIN"/>
    <property type="match status" value="1"/>
</dbReference>
<dbReference type="InterPro" id="IPR029787">
    <property type="entry name" value="Nucleotide_cyclase"/>
</dbReference>
<feature type="domain" description="PAC" evidence="2">
    <location>
        <begin position="429"/>
        <end position="481"/>
    </location>
</feature>
<evidence type="ECO:0000259" key="2">
    <source>
        <dbReference type="PROSITE" id="PS50113"/>
    </source>
</evidence>
<dbReference type="InterPro" id="IPR000014">
    <property type="entry name" value="PAS"/>
</dbReference>
<dbReference type="InterPro" id="IPR043128">
    <property type="entry name" value="Rev_trsase/Diguanyl_cyclase"/>
</dbReference>
<dbReference type="InterPro" id="IPR001610">
    <property type="entry name" value="PAC"/>
</dbReference>
<dbReference type="SMART" id="SM00086">
    <property type="entry name" value="PAC"/>
    <property type="match status" value="1"/>
</dbReference>
<keyword evidence="1" id="KW-1133">Transmembrane helix</keyword>
<dbReference type="PROSITE" id="PS50887">
    <property type="entry name" value="GGDEF"/>
    <property type="match status" value="1"/>
</dbReference>
<protein>
    <submittedName>
        <fullName evidence="4">Diguanylate cyclase (GGDEF) domain-containing protein</fullName>
    </submittedName>
</protein>
<dbReference type="Pfam" id="PF00990">
    <property type="entry name" value="GGDEF"/>
    <property type="match status" value="1"/>
</dbReference>
<dbReference type="SUPFAM" id="SSF55785">
    <property type="entry name" value="PYP-like sensor domain (PAS domain)"/>
    <property type="match status" value="1"/>
</dbReference>
<dbReference type="Proteomes" id="UP000182360">
    <property type="component" value="Unassembled WGS sequence"/>
</dbReference>
<name>A0A1H9BAR3_9SPIR</name>
<keyword evidence="5" id="KW-1185">Reference proteome</keyword>
<dbReference type="Pfam" id="PF08447">
    <property type="entry name" value="PAS_3"/>
    <property type="match status" value="1"/>
</dbReference>
<dbReference type="EMBL" id="FOFU01000001">
    <property type="protein sequence ID" value="SEP85753.1"/>
    <property type="molecule type" value="Genomic_DNA"/>
</dbReference>
<evidence type="ECO:0000259" key="3">
    <source>
        <dbReference type="PROSITE" id="PS50887"/>
    </source>
</evidence>
<dbReference type="STRING" id="163.SAMN04487775_102303"/>